<gene>
    <name evidence="2" type="ORF">FZD51_12880</name>
</gene>
<sequence>MAKSKAKKLRAKMVREGKRNPESKRSPYALIDMSERRTKTKKDLVYKSKHKGQSGSFYFALRMLMSA</sequence>
<accession>A0A5D4RB91</accession>
<proteinExistence type="predicted"/>
<protein>
    <submittedName>
        <fullName evidence="2">Uncharacterized protein</fullName>
    </submittedName>
</protein>
<comment type="caution">
    <text evidence="2">The sequence shown here is derived from an EMBL/GenBank/DDBJ whole genome shotgun (WGS) entry which is preliminary data.</text>
</comment>
<feature type="compositionally biased region" description="Basic and acidic residues" evidence="1">
    <location>
        <begin position="13"/>
        <end position="25"/>
    </location>
</feature>
<feature type="compositionally biased region" description="Basic residues" evidence="1">
    <location>
        <begin position="1"/>
        <end position="12"/>
    </location>
</feature>
<organism evidence="2 3">
    <name type="scientific">Bacillus infantis</name>
    <dbReference type="NCBI Taxonomy" id="324767"/>
    <lineage>
        <taxon>Bacteria</taxon>
        <taxon>Bacillati</taxon>
        <taxon>Bacillota</taxon>
        <taxon>Bacilli</taxon>
        <taxon>Bacillales</taxon>
        <taxon>Bacillaceae</taxon>
        <taxon>Bacillus</taxon>
    </lineage>
</organism>
<dbReference type="Proteomes" id="UP000322139">
    <property type="component" value="Unassembled WGS sequence"/>
</dbReference>
<evidence type="ECO:0000256" key="1">
    <source>
        <dbReference type="SAM" id="MobiDB-lite"/>
    </source>
</evidence>
<dbReference type="EMBL" id="VTER01000006">
    <property type="protein sequence ID" value="TYS47819.1"/>
    <property type="molecule type" value="Genomic_DNA"/>
</dbReference>
<name>A0A5D4RB91_9BACI</name>
<dbReference type="RefSeq" id="WP_148975147.1">
    <property type="nucleotide sequence ID" value="NZ_JBNIKV010000005.1"/>
</dbReference>
<evidence type="ECO:0000313" key="2">
    <source>
        <dbReference type="EMBL" id="TYS47819.1"/>
    </source>
</evidence>
<dbReference type="AlphaFoldDB" id="A0A5D4RB91"/>
<feature type="region of interest" description="Disordered" evidence="1">
    <location>
        <begin position="1"/>
        <end position="28"/>
    </location>
</feature>
<evidence type="ECO:0000313" key="3">
    <source>
        <dbReference type="Proteomes" id="UP000322139"/>
    </source>
</evidence>
<reference evidence="2 3" key="1">
    <citation type="submission" date="2019-08" db="EMBL/GenBank/DDBJ databases">
        <title>Bacillus genomes from the desert of Cuatro Cienegas, Coahuila.</title>
        <authorList>
            <person name="Olmedo-Alvarez G."/>
        </authorList>
    </citation>
    <scope>NUCLEOTIDE SEQUENCE [LARGE SCALE GENOMIC DNA]</scope>
    <source>
        <strain evidence="2 3">CH446_14T</strain>
    </source>
</reference>